<evidence type="ECO:0000313" key="1">
    <source>
        <dbReference type="EMBL" id="CDJ64053.1"/>
    </source>
</evidence>
<dbReference type="EMBL" id="HG722899">
    <property type="protein sequence ID" value="CDJ64053.1"/>
    <property type="molecule type" value="Genomic_DNA"/>
</dbReference>
<dbReference type="RefSeq" id="XP_013432520.1">
    <property type="nucleotide sequence ID" value="XM_013577066.1"/>
</dbReference>
<organism evidence="1 2">
    <name type="scientific">Eimeria necatrix</name>
    <dbReference type="NCBI Taxonomy" id="51315"/>
    <lineage>
        <taxon>Eukaryota</taxon>
        <taxon>Sar</taxon>
        <taxon>Alveolata</taxon>
        <taxon>Apicomplexa</taxon>
        <taxon>Conoidasida</taxon>
        <taxon>Coccidia</taxon>
        <taxon>Eucoccidiorida</taxon>
        <taxon>Eimeriorina</taxon>
        <taxon>Eimeriidae</taxon>
        <taxon>Eimeria</taxon>
    </lineage>
</organism>
<dbReference type="GeneID" id="25476120"/>
<reference evidence="1" key="2">
    <citation type="submission" date="2013-10" db="EMBL/GenBank/DDBJ databases">
        <authorList>
            <person name="Aslett M."/>
        </authorList>
    </citation>
    <scope>NUCLEOTIDE SEQUENCE [LARGE SCALE GENOMIC DNA]</scope>
    <source>
        <strain evidence="1">Houghton</strain>
    </source>
</reference>
<accession>U6MLX8</accession>
<sequence length="149" mass="16437">MGFCSTVGRETSVRLRGCPVIETGEEDDTESRACVQSRSVENKPEAKLVTGALFVEGAERDEADVEHLVCVKHVLNTEKHRLHVVPDAVMETTGNECIAVVPLSFIGGIAWCRIANLSKRGCWLRRSVTFDIPPDSFRRDVDAGGHKRC</sequence>
<gene>
    <name evidence="1" type="ORF">ENH_00059800</name>
</gene>
<dbReference type="AlphaFoldDB" id="U6MLX8"/>
<dbReference type="VEuPathDB" id="ToxoDB:ENH_00059800"/>
<dbReference type="OrthoDB" id="10343297at2759"/>
<evidence type="ECO:0000313" key="2">
    <source>
        <dbReference type="Proteomes" id="UP000030754"/>
    </source>
</evidence>
<keyword evidence="2" id="KW-1185">Reference proteome</keyword>
<dbReference type="Proteomes" id="UP000030754">
    <property type="component" value="Unassembled WGS sequence"/>
</dbReference>
<reference evidence="1" key="1">
    <citation type="submission" date="2013-10" db="EMBL/GenBank/DDBJ databases">
        <title>Genomic analysis of the causative agents of coccidiosis in chickens.</title>
        <authorList>
            <person name="Reid A.J."/>
            <person name="Blake D."/>
            <person name="Billington K."/>
            <person name="Browne H."/>
            <person name="Dunn M."/>
            <person name="Hung S."/>
            <person name="Kawahara F."/>
            <person name="Miranda-Saavedra D."/>
            <person name="Mourier T."/>
            <person name="Nagra H."/>
            <person name="Otto T.D."/>
            <person name="Rawlings N."/>
            <person name="Sanchez A."/>
            <person name="Sanders M."/>
            <person name="Subramaniam C."/>
            <person name="Tay Y."/>
            <person name="Dear P."/>
            <person name="Doerig C."/>
            <person name="Gruber A."/>
            <person name="Parkinson J."/>
            <person name="Shirley M."/>
            <person name="Wan K.L."/>
            <person name="Berriman M."/>
            <person name="Tomley F."/>
            <person name="Pain A."/>
        </authorList>
    </citation>
    <scope>NUCLEOTIDE SEQUENCE [LARGE SCALE GENOMIC DNA]</scope>
    <source>
        <strain evidence="1">Houghton</strain>
    </source>
</reference>
<proteinExistence type="predicted"/>
<protein>
    <submittedName>
        <fullName evidence="1">Uncharacterized protein</fullName>
    </submittedName>
</protein>
<name>U6MLX8_9EIME</name>